<dbReference type="Proteomes" id="UP000308197">
    <property type="component" value="Unassembled WGS sequence"/>
</dbReference>
<dbReference type="GO" id="GO:0005739">
    <property type="term" value="C:mitochondrion"/>
    <property type="evidence" value="ECO:0007669"/>
    <property type="project" value="TreeGrafter"/>
</dbReference>
<dbReference type="InterPro" id="IPR018376">
    <property type="entry name" value="Enoyl-CoA_hyd/isom_CS"/>
</dbReference>
<dbReference type="GO" id="GO:0016829">
    <property type="term" value="F:lyase activity"/>
    <property type="evidence" value="ECO:0007669"/>
    <property type="project" value="UniProtKB-KW"/>
</dbReference>
<dbReference type="SUPFAM" id="SSF52096">
    <property type="entry name" value="ClpP/crotonase"/>
    <property type="match status" value="1"/>
</dbReference>
<protein>
    <submittedName>
        <fullName evidence="4">Enoyl-CoA hydratase/carnithine racemase</fullName>
    </submittedName>
</protein>
<name>A0A5C3PZ54_9APHY</name>
<organism evidence="4 5">
    <name type="scientific">Polyporus arcularius HHB13444</name>
    <dbReference type="NCBI Taxonomy" id="1314778"/>
    <lineage>
        <taxon>Eukaryota</taxon>
        <taxon>Fungi</taxon>
        <taxon>Dikarya</taxon>
        <taxon>Basidiomycota</taxon>
        <taxon>Agaricomycotina</taxon>
        <taxon>Agaricomycetes</taxon>
        <taxon>Polyporales</taxon>
        <taxon>Polyporaceae</taxon>
        <taxon>Polyporus</taxon>
    </lineage>
</organism>
<evidence type="ECO:0000313" key="4">
    <source>
        <dbReference type="EMBL" id="TFK95006.1"/>
    </source>
</evidence>
<sequence>MMSTGTLRPPAHSDEVKVSFPRDHVMLLTFNRPKSLNAVTPTMTTDIKNILDWFDNEPSLWIVVLTGEGRIFCAGADLIAWNKRQASGGAEADQQDIIRNTDGFASLSRRSTTSKPIIAAVNGGAYGGGMEIILNCDLVIASEDAKLALPEVRRGVVAIQGGMPRLARIAGHQASRLILASELLLTGRAISAADAAARFGFVNQVVPEKDVLSTALNWAGEIVQNSSPDSVQSTKRALLLANQYGSVEDVVVAHIQSKESKRQFVSENIQEGLRAFSEKRKPVWKNPAKL</sequence>
<dbReference type="GO" id="GO:0006635">
    <property type="term" value="P:fatty acid beta-oxidation"/>
    <property type="evidence" value="ECO:0007669"/>
    <property type="project" value="TreeGrafter"/>
</dbReference>
<dbReference type="InParanoid" id="A0A5C3PZ54"/>
<evidence type="ECO:0000256" key="3">
    <source>
        <dbReference type="RuleBase" id="RU003707"/>
    </source>
</evidence>
<evidence type="ECO:0000313" key="5">
    <source>
        <dbReference type="Proteomes" id="UP000308197"/>
    </source>
</evidence>
<evidence type="ECO:0000256" key="2">
    <source>
        <dbReference type="ARBA" id="ARBA00023239"/>
    </source>
</evidence>
<dbReference type="CDD" id="cd06558">
    <property type="entry name" value="crotonase-like"/>
    <property type="match status" value="1"/>
</dbReference>
<dbReference type="EMBL" id="ML210963">
    <property type="protein sequence ID" value="TFK95006.1"/>
    <property type="molecule type" value="Genomic_DNA"/>
</dbReference>
<dbReference type="InterPro" id="IPR001753">
    <property type="entry name" value="Enoyl-CoA_hydra/iso"/>
</dbReference>
<keyword evidence="5" id="KW-1185">Reference proteome</keyword>
<proteinExistence type="inferred from homology"/>
<dbReference type="Gene3D" id="1.10.12.10">
    <property type="entry name" value="Lyase 2-enoyl-coa Hydratase, Chain A, domain 2"/>
    <property type="match status" value="1"/>
</dbReference>
<reference evidence="4 5" key="1">
    <citation type="journal article" date="2019" name="Nat. Ecol. Evol.">
        <title>Megaphylogeny resolves global patterns of mushroom evolution.</title>
        <authorList>
            <person name="Varga T."/>
            <person name="Krizsan K."/>
            <person name="Foldi C."/>
            <person name="Dima B."/>
            <person name="Sanchez-Garcia M."/>
            <person name="Sanchez-Ramirez S."/>
            <person name="Szollosi G.J."/>
            <person name="Szarkandi J.G."/>
            <person name="Papp V."/>
            <person name="Albert L."/>
            <person name="Andreopoulos W."/>
            <person name="Angelini C."/>
            <person name="Antonin V."/>
            <person name="Barry K.W."/>
            <person name="Bougher N.L."/>
            <person name="Buchanan P."/>
            <person name="Buyck B."/>
            <person name="Bense V."/>
            <person name="Catcheside P."/>
            <person name="Chovatia M."/>
            <person name="Cooper J."/>
            <person name="Damon W."/>
            <person name="Desjardin D."/>
            <person name="Finy P."/>
            <person name="Geml J."/>
            <person name="Haridas S."/>
            <person name="Hughes K."/>
            <person name="Justo A."/>
            <person name="Karasinski D."/>
            <person name="Kautmanova I."/>
            <person name="Kiss B."/>
            <person name="Kocsube S."/>
            <person name="Kotiranta H."/>
            <person name="LaButti K.M."/>
            <person name="Lechner B.E."/>
            <person name="Liimatainen K."/>
            <person name="Lipzen A."/>
            <person name="Lukacs Z."/>
            <person name="Mihaltcheva S."/>
            <person name="Morgado L.N."/>
            <person name="Niskanen T."/>
            <person name="Noordeloos M.E."/>
            <person name="Ohm R.A."/>
            <person name="Ortiz-Santana B."/>
            <person name="Ovrebo C."/>
            <person name="Racz N."/>
            <person name="Riley R."/>
            <person name="Savchenko A."/>
            <person name="Shiryaev A."/>
            <person name="Soop K."/>
            <person name="Spirin V."/>
            <person name="Szebenyi C."/>
            <person name="Tomsovsky M."/>
            <person name="Tulloss R.E."/>
            <person name="Uehling J."/>
            <person name="Grigoriev I.V."/>
            <person name="Vagvolgyi C."/>
            <person name="Papp T."/>
            <person name="Martin F.M."/>
            <person name="Miettinen O."/>
            <person name="Hibbett D.S."/>
            <person name="Nagy L.G."/>
        </authorList>
    </citation>
    <scope>NUCLEOTIDE SEQUENCE [LARGE SCALE GENOMIC DNA]</scope>
    <source>
        <strain evidence="4 5">HHB13444</strain>
    </source>
</reference>
<gene>
    <name evidence="4" type="ORF">K466DRAFT_534869</name>
</gene>
<dbReference type="Gene3D" id="3.90.226.10">
    <property type="entry name" value="2-enoyl-CoA Hydratase, Chain A, domain 1"/>
    <property type="match status" value="1"/>
</dbReference>
<accession>A0A5C3PZ54</accession>
<dbReference type="STRING" id="1314778.A0A5C3PZ54"/>
<dbReference type="InterPro" id="IPR014748">
    <property type="entry name" value="Enoyl-CoA_hydra_C"/>
</dbReference>
<comment type="similarity">
    <text evidence="1 3">Belongs to the enoyl-CoA hydratase/isomerase family.</text>
</comment>
<evidence type="ECO:0000256" key="1">
    <source>
        <dbReference type="ARBA" id="ARBA00005254"/>
    </source>
</evidence>
<dbReference type="PANTHER" id="PTHR11941">
    <property type="entry name" value="ENOYL-COA HYDRATASE-RELATED"/>
    <property type="match status" value="1"/>
</dbReference>
<dbReference type="PROSITE" id="PS00166">
    <property type="entry name" value="ENOYL_COA_HYDRATASE"/>
    <property type="match status" value="1"/>
</dbReference>
<dbReference type="Pfam" id="PF00378">
    <property type="entry name" value="ECH_1"/>
    <property type="match status" value="1"/>
</dbReference>
<dbReference type="PANTHER" id="PTHR11941:SF158">
    <property type="entry name" value="ENOYL-COA HYDRATASE (AFU_ORTHOLOGUE AFUA_2G10650)"/>
    <property type="match status" value="1"/>
</dbReference>
<dbReference type="InterPro" id="IPR029045">
    <property type="entry name" value="ClpP/crotonase-like_dom_sf"/>
</dbReference>
<keyword evidence="2" id="KW-0456">Lyase</keyword>
<dbReference type="AlphaFoldDB" id="A0A5C3PZ54"/>